<dbReference type="EMBL" id="SSMC01000003">
    <property type="protein sequence ID" value="THD66440.1"/>
    <property type="molecule type" value="Genomic_DNA"/>
</dbReference>
<organism evidence="1 2">
    <name type="scientific">Robertkochia marina</name>
    <dbReference type="NCBI Taxonomy" id="1227945"/>
    <lineage>
        <taxon>Bacteria</taxon>
        <taxon>Pseudomonadati</taxon>
        <taxon>Bacteroidota</taxon>
        <taxon>Flavobacteriia</taxon>
        <taxon>Flavobacteriales</taxon>
        <taxon>Flavobacteriaceae</taxon>
        <taxon>Robertkochia</taxon>
    </lineage>
</organism>
<gene>
    <name evidence="1" type="ORF">E7Z59_11580</name>
</gene>
<name>A0A4S3LXY8_9FLAO</name>
<sequence>MERSGPEISKSDLQRIADARSSLENPGWMIKAVNSIGIPIESLGKRVPTFMQTKIQVAIEKTLQGIIKANLLTIQKGKVFSKPKNSFYKGVVGVSGAASGFLGSTTGIGTAAFITELGLSTQLMMRSIMDIARSHGEDLYDHKTQLACMEVFALGGTSKDDDGAETSYYATRYALTAALGQINKTTLNKTLGLAMGYANTIGIEALSRFVAMIAGRFSTVASEKFIAQSIPILGAAGGSGLNVLFIHHFQKMGDAHFTLRNMERKYGEEAVKAAYYKS</sequence>
<evidence type="ECO:0000313" key="2">
    <source>
        <dbReference type="Proteomes" id="UP000305939"/>
    </source>
</evidence>
<comment type="caution">
    <text evidence="1">The sequence shown here is derived from an EMBL/GenBank/DDBJ whole genome shotgun (WGS) entry which is preliminary data.</text>
</comment>
<dbReference type="Pfam" id="PF12787">
    <property type="entry name" value="EcsC"/>
    <property type="match status" value="1"/>
</dbReference>
<dbReference type="PANTHER" id="PTHR41260">
    <property type="entry name" value="PROTEIN ECSC"/>
    <property type="match status" value="1"/>
</dbReference>
<proteinExistence type="predicted"/>
<dbReference type="PANTHER" id="PTHR41260:SF1">
    <property type="entry name" value="PROTEIN ECSC"/>
    <property type="match status" value="1"/>
</dbReference>
<dbReference type="InterPro" id="IPR024787">
    <property type="entry name" value="EcsC"/>
</dbReference>
<dbReference type="RefSeq" id="WP_136336511.1">
    <property type="nucleotide sequence ID" value="NZ_QXMP01000006.1"/>
</dbReference>
<keyword evidence="2" id="KW-1185">Reference proteome</keyword>
<evidence type="ECO:0000313" key="1">
    <source>
        <dbReference type="EMBL" id="THD66440.1"/>
    </source>
</evidence>
<dbReference type="OrthoDB" id="1238772at2"/>
<accession>A0A4S3LXY8</accession>
<reference evidence="1 2" key="1">
    <citation type="submission" date="2019-04" db="EMBL/GenBank/DDBJ databases">
        <title>Draft genome sequence of Robertkochia marina CC-AMO-30D.</title>
        <authorList>
            <person name="Hameed A."/>
            <person name="Lin S.-Y."/>
            <person name="Shahina M."/>
            <person name="Lai W.-A."/>
            <person name="Young C.-C."/>
        </authorList>
    </citation>
    <scope>NUCLEOTIDE SEQUENCE [LARGE SCALE GENOMIC DNA]</scope>
    <source>
        <strain evidence="1 2">CC-AMO-30D</strain>
    </source>
</reference>
<dbReference type="AlphaFoldDB" id="A0A4S3LXY8"/>
<dbReference type="Proteomes" id="UP000305939">
    <property type="component" value="Unassembled WGS sequence"/>
</dbReference>
<protein>
    <submittedName>
        <fullName evidence="1">EcsC family protein</fullName>
    </submittedName>
</protein>